<accession>A0A075WE86</accession>
<dbReference type="HOGENOM" id="CLU_080384_1_1_2"/>
<dbReference type="GO" id="GO:0016020">
    <property type="term" value="C:membrane"/>
    <property type="evidence" value="ECO:0007669"/>
    <property type="project" value="InterPro"/>
</dbReference>
<dbReference type="Gene3D" id="1.20.120.1760">
    <property type="match status" value="1"/>
</dbReference>
<name>A0A075WE86_ARCFL</name>
<dbReference type="GO" id="GO:0008444">
    <property type="term" value="F:CDP-diacylglycerol-glycerol-3-phosphate 3-phosphatidyltransferase activity"/>
    <property type="evidence" value="ECO:0007669"/>
    <property type="project" value="UniProtKB-EC"/>
</dbReference>
<evidence type="ECO:0000256" key="1">
    <source>
        <dbReference type="ARBA" id="ARBA00022679"/>
    </source>
</evidence>
<dbReference type="InterPro" id="IPR000462">
    <property type="entry name" value="CDP-OH_P_trans"/>
</dbReference>
<feature type="transmembrane region" description="Helical" evidence="3">
    <location>
        <begin position="127"/>
        <end position="145"/>
    </location>
</feature>
<dbReference type="EC" id="2.7.8.5" evidence="4"/>
<dbReference type="AlphaFoldDB" id="A0A075WE86"/>
<organism evidence="4 5">
    <name type="scientific">Archaeoglobus fulgidus DSM 8774</name>
    <dbReference type="NCBI Taxonomy" id="1344584"/>
    <lineage>
        <taxon>Archaea</taxon>
        <taxon>Methanobacteriati</taxon>
        <taxon>Methanobacteriota</taxon>
        <taxon>Archaeoglobi</taxon>
        <taxon>Archaeoglobales</taxon>
        <taxon>Archaeoglobaceae</taxon>
        <taxon>Archaeoglobus</taxon>
    </lineage>
</organism>
<evidence type="ECO:0000313" key="4">
    <source>
        <dbReference type="EMBL" id="AIG98017.1"/>
    </source>
</evidence>
<keyword evidence="3" id="KW-0472">Membrane</keyword>
<sequence>MGAAAVIAAGEIYWGVLTLFISQILDCTDGDLARLTGRVTRSGAYLDRVFDRFVDAAIVIGIVYLYPSELWLAGFMAVVGSFGVSITRAMAEAEGAECKVGIGGRDTRLAIIMVGLLYGYASGNAVSVYAATLWIVAVLGFITTLHRMLHTLKQLD</sequence>
<dbReference type="GO" id="GO:0008654">
    <property type="term" value="P:phospholipid biosynthetic process"/>
    <property type="evidence" value="ECO:0007669"/>
    <property type="project" value="InterPro"/>
</dbReference>
<dbReference type="InterPro" id="IPR043130">
    <property type="entry name" value="CDP-OH_PTrfase_TM_dom"/>
</dbReference>
<feature type="transmembrane region" description="Helical" evidence="3">
    <location>
        <begin position="12"/>
        <end position="28"/>
    </location>
</feature>
<evidence type="ECO:0000313" key="5">
    <source>
        <dbReference type="Proteomes" id="UP000028501"/>
    </source>
</evidence>
<dbReference type="Pfam" id="PF01066">
    <property type="entry name" value="CDP-OH_P_transf"/>
    <property type="match status" value="1"/>
</dbReference>
<evidence type="ECO:0000256" key="3">
    <source>
        <dbReference type="SAM" id="Phobius"/>
    </source>
</evidence>
<dbReference type="PROSITE" id="PS00379">
    <property type="entry name" value="CDP_ALCOHOL_P_TRANSF"/>
    <property type="match status" value="1"/>
</dbReference>
<dbReference type="KEGG" id="afg:AFULGI_00012420"/>
<dbReference type="InterPro" id="IPR048254">
    <property type="entry name" value="CDP_ALCOHOL_P_TRANSF_CS"/>
</dbReference>
<evidence type="ECO:0000256" key="2">
    <source>
        <dbReference type="RuleBase" id="RU003750"/>
    </source>
</evidence>
<reference evidence="4 5" key="1">
    <citation type="submission" date="2013-07" db="EMBL/GenBank/DDBJ databases">
        <title>Genome of Archaeoglobus fulgidus.</title>
        <authorList>
            <person name="Fiebig A."/>
            <person name="Birkeland N.-K."/>
        </authorList>
    </citation>
    <scope>NUCLEOTIDE SEQUENCE [LARGE SCALE GENOMIC DNA]</scope>
    <source>
        <strain evidence="4 5">DSM 8774</strain>
    </source>
</reference>
<keyword evidence="1 2" id="KW-0808">Transferase</keyword>
<dbReference type="EMBL" id="CP006577">
    <property type="protein sequence ID" value="AIG98017.1"/>
    <property type="molecule type" value="Genomic_DNA"/>
</dbReference>
<keyword evidence="3" id="KW-1133">Transmembrane helix</keyword>
<comment type="similarity">
    <text evidence="2">Belongs to the CDP-alcohol phosphatidyltransferase class-I family.</text>
</comment>
<protein>
    <submittedName>
        <fullName evidence="4">Phosphatidylglycerophosphate synthase</fullName>
        <ecNumber evidence="4">2.7.8.5</ecNumber>
    </submittedName>
</protein>
<keyword evidence="3" id="KW-0812">Transmembrane</keyword>
<proteinExistence type="inferred from homology"/>
<dbReference type="Proteomes" id="UP000028501">
    <property type="component" value="Chromosome"/>
</dbReference>
<gene>
    <name evidence="4" type="ORF">AFULGI_00012420</name>
</gene>